<organism evidence="1 2">
    <name type="scientific">Vitis vinifera</name>
    <name type="common">Grape</name>
    <dbReference type="NCBI Taxonomy" id="29760"/>
    <lineage>
        <taxon>Eukaryota</taxon>
        <taxon>Viridiplantae</taxon>
        <taxon>Streptophyta</taxon>
        <taxon>Embryophyta</taxon>
        <taxon>Tracheophyta</taxon>
        <taxon>Spermatophyta</taxon>
        <taxon>Magnoliopsida</taxon>
        <taxon>eudicotyledons</taxon>
        <taxon>Gunneridae</taxon>
        <taxon>Pentapetalae</taxon>
        <taxon>rosids</taxon>
        <taxon>Vitales</taxon>
        <taxon>Vitaceae</taxon>
        <taxon>Viteae</taxon>
        <taxon>Vitis</taxon>
    </lineage>
</organism>
<accession>A0A438DW51</accession>
<evidence type="ECO:0000313" key="2">
    <source>
        <dbReference type="Proteomes" id="UP000288805"/>
    </source>
</evidence>
<dbReference type="Proteomes" id="UP000288805">
    <property type="component" value="Unassembled WGS sequence"/>
</dbReference>
<sequence length="154" mass="17264">MPVEHGCRPMVDVEGIPPIIYHLVKNALLLIYLLKSGARLEGSKVDLAHLDGGITLPTIEHFGIHLMVWVWWLNLEVRQADKEEERTGCLRSEGDLFINGTQAGLMTVASEMFHPREFYPTWTVEAPSDALKQVLHHCTGWQCVPRPADEAAIA</sequence>
<protein>
    <submittedName>
        <fullName evidence="1">Uncharacterized protein</fullName>
    </submittedName>
</protein>
<evidence type="ECO:0000313" key="1">
    <source>
        <dbReference type="EMBL" id="RVW39736.1"/>
    </source>
</evidence>
<dbReference type="AlphaFoldDB" id="A0A438DW51"/>
<reference evidence="1 2" key="1">
    <citation type="journal article" date="2018" name="PLoS Genet.">
        <title>Population sequencing reveals clonal diversity and ancestral inbreeding in the grapevine cultivar Chardonnay.</title>
        <authorList>
            <person name="Roach M.J."/>
            <person name="Johnson D.L."/>
            <person name="Bohlmann J."/>
            <person name="van Vuuren H.J."/>
            <person name="Jones S.J."/>
            <person name="Pretorius I.S."/>
            <person name="Schmidt S.A."/>
            <person name="Borneman A.R."/>
        </authorList>
    </citation>
    <scope>NUCLEOTIDE SEQUENCE [LARGE SCALE GENOMIC DNA]</scope>
    <source>
        <strain evidence="2">cv. Chardonnay</strain>
        <tissue evidence="1">Leaf</tissue>
    </source>
</reference>
<comment type="caution">
    <text evidence="1">The sequence shown here is derived from an EMBL/GenBank/DDBJ whole genome shotgun (WGS) entry which is preliminary data.</text>
</comment>
<gene>
    <name evidence="1" type="ORF">CK203_074666</name>
</gene>
<dbReference type="EMBL" id="QGNW01001471">
    <property type="protein sequence ID" value="RVW39736.1"/>
    <property type="molecule type" value="Genomic_DNA"/>
</dbReference>
<proteinExistence type="predicted"/>
<name>A0A438DW51_VITVI</name>